<dbReference type="EMBL" id="JAJFAZ020000008">
    <property type="protein sequence ID" value="KAI5314889.1"/>
    <property type="molecule type" value="Genomic_DNA"/>
</dbReference>
<accession>A0AAD4YN37</accession>
<evidence type="ECO:0000313" key="1">
    <source>
        <dbReference type="EMBL" id="KAI5314889.1"/>
    </source>
</evidence>
<proteinExistence type="predicted"/>
<comment type="caution">
    <text evidence="1">The sequence shown here is derived from an EMBL/GenBank/DDBJ whole genome shotgun (WGS) entry which is preliminary data.</text>
</comment>
<name>A0AAD4YN37_PRUDU</name>
<gene>
    <name evidence="1" type="ORF">L3X38_044065</name>
</gene>
<reference evidence="1 2" key="1">
    <citation type="journal article" date="2022" name="G3 (Bethesda)">
        <title>Whole-genome sequence and methylome profiling of the almond [Prunus dulcis (Mill.) D.A. Webb] cultivar 'Nonpareil'.</title>
        <authorList>
            <person name="D'Amico-Willman K.M."/>
            <person name="Ouma W.Z."/>
            <person name="Meulia T."/>
            <person name="Sideli G.M."/>
            <person name="Gradziel T.M."/>
            <person name="Fresnedo-Ramirez J."/>
        </authorList>
    </citation>
    <scope>NUCLEOTIDE SEQUENCE [LARGE SCALE GENOMIC DNA]</scope>
    <source>
        <strain evidence="1">Clone GOH B32 T37-40</strain>
    </source>
</reference>
<keyword evidence="2" id="KW-1185">Reference proteome</keyword>
<dbReference type="AlphaFoldDB" id="A0AAD4YN37"/>
<sequence>MNNVSLSVTTVEVLVVHAFDRVLHGLLVAEGDEAEAEAPGPPDLTVVDDLETQKETKSNQIRPSKPKLQSIIKQIQIINKNEKESIDLQSLGEKDQVT</sequence>
<dbReference type="Proteomes" id="UP001054821">
    <property type="component" value="Chromosome 8"/>
</dbReference>
<evidence type="ECO:0000313" key="2">
    <source>
        <dbReference type="Proteomes" id="UP001054821"/>
    </source>
</evidence>
<protein>
    <submittedName>
        <fullName evidence="1">Uncharacterized protein</fullName>
    </submittedName>
</protein>
<organism evidence="1 2">
    <name type="scientific">Prunus dulcis</name>
    <name type="common">Almond</name>
    <name type="synonym">Amygdalus dulcis</name>
    <dbReference type="NCBI Taxonomy" id="3755"/>
    <lineage>
        <taxon>Eukaryota</taxon>
        <taxon>Viridiplantae</taxon>
        <taxon>Streptophyta</taxon>
        <taxon>Embryophyta</taxon>
        <taxon>Tracheophyta</taxon>
        <taxon>Spermatophyta</taxon>
        <taxon>Magnoliopsida</taxon>
        <taxon>eudicotyledons</taxon>
        <taxon>Gunneridae</taxon>
        <taxon>Pentapetalae</taxon>
        <taxon>rosids</taxon>
        <taxon>fabids</taxon>
        <taxon>Rosales</taxon>
        <taxon>Rosaceae</taxon>
        <taxon>Amygdaloideae</taxon>
        <taxon>Amygdaleae</taxon>
        <taxon>Prunus</taxon>
    </lineage>
</organism>